<sequence>MENFKIITSERGKELVLLNNDKYSYTTFHSSNGKHVNHASNNNEKIERQILRENCKRKAEENTSTRPLKIIRTELLNSDLPNIMNNDITSVRKAIYDKKRKQYPIYPTSLNEAISQLKNIQNNDLCMFKSEQFVFVPETNDFINGESKLRSAYKDNNDELGQWLKLFLGLPFLLPTDVDDAFTKLMAICPDLEVGSLFSDYVLNTCIEDDSLFPPILWAQVPSLNPRTTNGAESFHRTYNGQFYSTHPPTHAVISILKETQTQTVAIINSIENNITKTMASKDYNRIISTINLYKEFEQNKDIIRYLKLTGNKYLGKKY</sequence>
<name>A0AAV0X4J1_9HEMI</name>
<protein>
    <recommendedName>
        <fullName evidence="4">MULE transposase domain-containing protein</fullName>
    </recommendedName>
</protein>
<comment type="caution">
    <text evidence="2">The sequence shown here is derived from an EMBL/GenBank/DDBJ whole genome shotgun (WGS) entry which is preliminary data.</text>
</comment>
<dbReference type="AlphaFoldDB" id="A0AAV0X4J1"/>
<gene>
    <name evidence="2" type="ORF">MEUPH1_LOCUS17945</name>
</gene>
<accession>A0AAV0X4J1</accession>
<keyword evidence="1" id="KW-0175">Coiled coil</keyword>
<organism evidence="2 3">
    <name type="scientific">Macrosiphum euphorbiae</name>
    <name type="common">potato aphid</name>
    <dbReference type="NCBI Taxonomy" id="13131"/>
    <lineage>
        <taxon>Eukaryota</taxon>
        <taxon>Metazoa</taxon>
        <taxon>Ecdysozoa</taxon>
        <taxon>Arthropoda</taxon>
        <taxon>Hexapoda</taxon>
        <taxon>Insecta</taxon>
        <taxon>Pterygota</taxon>
        <taxon>Neoptera</taxon>
        <taxon>Paraneoptera</taxon>
        <taxon>Hemiptera</taxon>
        <taxon>Sternorrhyncha</taxon>
        <taxon>Aphidomorpha</taxon>
        <taxon>Aphidoidea</taxon>
        <taxon>Aphididae</taxon>
        <taxon>Macrosiphini</taxon>
        <taxon>Macrosiphum</taxon>
    </lineage>
</organism>
<feature type="coiled-coil region" evidence="1">
    <location>
        <begin position="36"/>
        <end position="63"/>
    </location>
</feature>
<evidence type="ECO:0000256" key="1">
    <source>
        <dbReference type="SAM" id="Coils"/>
    </source>
</evidence>
<proteinExistence type="predicted"/>
<dbReference type="EMBL" id="CARXXK010000003">
    <property type="protein sequence ID" value="CAI6362926.1"/>
    <property type="molecule type" value="Genomic_DNA"/>
</dbReference>
<keyword evidence="3" id="KW-1185">Reference proteome</keyword>
<evidence type="ECO:0000313" key="2">
    <source>
        <dbReference type="EMBL" id="CAI6362926.1"/>
    </source>
</evidence>
<evidence type="ECO:0008006" key="4">
    <source>
        <dbReference type="Google" id="ProtNLM"/>
    </source>
</evidence>
<reference evidence="2 3" key="1">
    <citation type="submission" date="2023-01" db="EMBL/GenBank/DDBJ databases">
        <authorList>
            <person name="Whitehead M."/>
        </authorList>
    </citation>
    <scope>NUCLEOTIDE SEQUENCE [LARGE SCALE GENOMIC DNA]</scope>
</reference>
<evidence type="ECO:0000313" key="3">
    <source>
        <dbReference type="Proteomes" id="UP001160148"/>
    </source>
</evidence>
<dbReference type="Proteomes" id="UP001160148">
    <property type="component" value="Unassembled WGS sequence"/>
</dbReference>